<keyword evidence="3" id="KW-1185">Reference proteome</keyword>
<protein>
    <submittedName>
        <fullName evidence="2">Uncharacterized protein</fullName>
    </submittedName>
</protein>
<evidence type="ECO:0000313" key="3">
    <source>
        <dbReference type="Proteomes" id="UP000815325"/>
    </source>
</evidence>
<evidence type="ECO:0000256" key="1">
    <source>
        <dbReference type="SAM" id="MobiDB-lite"/>
    </source>
</evidence>
<dbReference type="EMBL" id="MU069658">
    <property type="protein sequence ID" value="KAF5836481.1"/>
    <property type="molecule type" value="Genomic_DNA"/>
</dbReference>
<comment type="caution">
    <text evidence="2">The sequence shown here is derived from an EMBL/GenBank/DDBJ whole genome shotgun (WGS) entry which is preliminary data.</text>
</comment>
<evidence type="ECO:0000313" key="2">
    <source>
        <dbReference type="EMBL" id="KAF5836481.1"/>
    </source>
</evidence>
<accession>A0ABQ7GPE3</accession>
<proteinExistence type="predicted"/>
<name>A0ABQ7GPE3_DUNSA</name>
<gene>
    <name evidence="2" type="ORF">DUNSADRAFT_5867</name>
</gene>
<organism evidence="2 3">
    <name type="scientific">Dunaliella salina</name>
    <name type="common">Green alga</name>
    <name type="synonym">Protococcus salinus</name>
    <dbReference type="NCBI Taxonomy" id="3046"/>
    <lineage>
        <taxon>Eukaryota</taxon>
        <taxon>Viridiplantae</taxon>
        <taxon>Chlorophyta</taxon>
        <taxon>core chlorophytes</taxon>
        <taxon>Chlorophyceae</taxon>
        <taxon>CS clade</taxon>
        <taxon>Chlamydomonadales</taxon>
        <taxon>Dunaliellaceae</taxon>
        <taxon>Dunaliella</taxon>
    </lineage>
</organism>
<sequence length="346" mass="36358">MTCGQRRAKCTQDVTKDPGAQVGQWTAGATAHEFLRTCQFSMTLAVPQMIKKAIGVDSISVTETQRLTWHGSGGGFTITSEPSLNFPGSQKFVTKGEMSVSNSQGGCQVSCTMFCSASMPWPMQSSVEQAMATEAEKSLHGFLSFCRGLCEEHKAARLPSPPTLPHQPQLQTAAPPPTAPATPMVPASVPETQVAPAQVAPATAVASRPAAAPFAAPQPAQAPLPTREDSLMDVASTVGDMYYDADQSGAMLQQTQQLQEASASGARALGAIVEQLREMNSHLAAIRGVSSSSQGAPSDARHMNGLSSSLSASPRAGRTWMLLLGVTAVSTSATVWYMRGRHRGSI</sequence>
<dbReference type="Proteomes" id="UP000815325">
    <property type="component" value="Unassembled WGS sequence"/>
</dbReference>
<feature type="region of interest" description="Disordered" evidence="1">
    <location>
        <begin position="157"/>
        <end position="186"/>
    </location>
</feature>
<reference evidence="2" key="1">
    <citation type="submission" date="2017-08" db="EMBL/GenBank/DDBJ databases">
        <authorList>
            <person name="Polle J.E."/>
            <person name="Barry K."/>
            <person name="Cushman J."/>
            <person name="Schmutz J."/>
            <person name="Tran D."/>
            <person name="Hathwaick L.T."/>
            <person name="Yim W.C."/>
            <person name="Jenkins J."/>
            <person name="Mckie-Krisberg Z.M."/>
            <person name="Prochnik S."/>
            <person name="Lindquist E."/>
            <person name="Dockter R.B."/>
            <person name="Adam C."/>
            <person name="Molina H."/>
            <person name="Bunkerborg J."/>
            <person name="Jin E."/>
            <person name="Buchheim M."/>
            <person name="Magnuson J."/>
        </authorList>
    </citation>
    <scope>NUCLEOTIDE SEQUENCE</scope>
    <source>
        <strain evidence="2">CCAP 19/18</strain>
    </source>
</reference>